<dbReference type="InterPro" id="IPR027417">
    <property type="entry name" value="P-loop_NTPase"/>
</dbReference>
<gene>
    <name evidence="2" type="ORF">BHE75_02229</name>
</gene>
<reference evidence="2 3" key="1">
    <citation type="submission" date="2016-09" db="EMBL/GenBank/DDBJ databases">
        <title>Metabolic pathway, cell adaptation mechanisms and a novel monoxygenase revealed through proteogenomic-transcription analysis of a Sphingomonas haloaromaticamans strain degrading the fungicide ortho-phenylphenol.</title>
        <authorList>
            <person name="Perruchon C."/>
            <person name="Papadopoulou E.S."/>
            <person name="Rousidou C."/>
            <person name="Vasileiadis S."/>
            <person name="Tanou G."/>
            <person name="Amoutzias G."/>
            <person name="Molassiotis A."/>
            <person name="Karpouzas D.G."/>
        </authorList>
    </citation>
    <scope>NUCLEOTIDE SEQUENCE [LARGE SCALE GENOMIC DNA]</scope>
    <source>
        <strain evidence="2 3">P3</strain>
    </source>
</reference>
<proteinExistence type="predicted"/>
<keyword evidence="3" id="KW-1185">Reference proteome</keyword>
<protein>
    <submittedName>
        <fullName evidence="2">Uncharacterized protein</fullName>
    </submittedName>
</protein>
<dbReference type="Gene3D" id="3.40.50.300">
    <property type="entry name" value="P-loop containing nucleotide triphosphate hydrolases"/>
    <property type="match status" value="1"/>
</dbReference>
<evidence type="ECO:0000256" key="1">
    <source>
        <dbReference type="SAM" id="MobiDB-lite"/>
    </source>
</evidence>
<organism evidence="2 3">
    <name type="scientific">Edaphosphingomonas haloaromaticamans</name>
    <dbReference type="NCBI Taxonomy" id="653954"/>
    <lineage>
        <taxon>Bacteria</taxon>
        <taxon>Pseudomonadati</taxon>
        <taxon>Pseudomonadota</taxon>
        <taxon>Alphaproteobacteria</taxon>
        <taxon>Sphingomonadales</taxon>
        <taxon>Rhizorhabdaceae</taxon>
        <taxon>Edaphosphingomonas</taxon>
    </lineage>
</organism>
<dbReference type="RefSeq" id="WP_070933878.1">
    <property type="nucleotide sequence ID" value="NZ_MIPT01000001.1"/>
</dbReference>
<dbReference type="SUPFAM" id="SSF52540">
    <property type="entry name" value="P-loop containing nucleoside triphosphate hydrolases"/>
    <property type="match status" value="1"/>
</dbReference>
<comment type="caution">
    <text evidence="2">The sequence shown here is derived from an EMBL/GenBank/DDBJ whole genome shotgun (WGS) entry which is preliminary data.</text>
</comment>
<dbReference type="Proteomes" id="UP000179467">
    <property type="component" value="Unassembled WGS sequence"/>
</dbReference>
<name>A0A1S1HDG7_9SPHN</name>
<feature type="region of interest" description="Disordered" evidence="1">
    <location>
        <begin position="1074"/>
        <end position="1101"/>
    </location>
</feature>
<sequence length="1346" mass="148849">MADVKPSIEIDRRLEREDPTTRAPVIIDQAAILDLDGPVVILGDPGLGKSVLAQAIGRQTGFVYVRAASFVRNAQPERLIPNGECLVIDGLDEIASATVGGGVDAILSQLAKLGYPRFILSSREVDWRGAADRIKIEDDYGRPAILLHLLAFDRDDATLFLRRNFPSVDAEGVLTHLADRGLEEIYKNPLTLRLIGEVAASDEALPNSRAQLLDRACQLLVQEENPRHHDAAHAHAEAEKLLLAAGAYAATQLLCDLAGLFSGPAGKLPDGCVHVGSLAALPHAEAIDAALHTRLFEAEGGQRFHLLHRVIAEYLGAKWLARCFQSGVSARRLFSLFGQGHGVPTSLRGLHAWLAHFDDTLAEVCVAADPYAVLRYGDAETMTVHVARGLLGALAALSDRDPFFRAEDWGRHPASGLMRVELKDDILALIGTPDQHTHLTLLLVEAMAGSELTAALEPELRAMMFDSARYYGERSRAADALRELGRIDKPAETIERLLAQGGEDDRRLAWEVLHDLGLGTVSMDLAVRTLYAHIGVTVSDVDQSDDRIDHAHLSDSLIEALTSTQLIELLDAARDYGEPLVNNSDHSAKAQVADLVHLAGLCALRLDPEMAAADIWRRLHWVDHNQGYKRETINALTKWFGAHPAARRAVQSYVVFDAGCEHVRDAAYAFYKCGLDLYPKEDEVIALIEEFDRRRGDGAADLEMLEELVLLAPRRDGITATVREAAAKIGAGSPAFMARLEELSKPLVYEWEEKEAAAKKEAEARRAAIHQTFRDSIAKDLLAVDAGAPNLLYDPAKAYLGRFSDFDREAPPETRVIAFLGEDLGERVLQGFMASFDRNDRPSAKDIVETHLNDRIYFAELSLVCGVAERLRRGLGVDDVTVEARESAFMAWRRTTESQISGGTDLKPLEDAVLCDDAAIERFFRTSIEPQLERKAGHVSDLYFLGNDPRWRPLAGRLAVEWLRRFPSLPATVEAELLGHATRHAELTELQALARETRSRLHRDYETMLAWLALDFLVDFDATFDWLVEAAADDRDFLWFIRNRVSGERDDADRRLSVAQRQFIVERFSHAWPRTSRPHGNSSGDTNPWDATSTIENSGYALGGDPSRDATTALEHLIAVADPSYVDPLRHALALQLRARRDSEFTPVSVAGLAAVVGGGLPSTIDDMRAFFGDRIKALDDRMHSTATDMWEAYWDGAKPRGENFCRNRLVEHISGQLPDAIRFAPEMHMPQQKRADIAAILGSIGLPVEIKGQWHPEVWTAPVEQLAARYLHDWHAEGRGAYIVLWFGDVPGKNLPAHPDGLARPKTPDDLRTMLIDRLPENLRDVIDVYVVNVSRPAEKASPAT</sequence>
<evidence type="ECO:0000313" key="3">
    <source>
        <dbReference type="Proteomes" id="UP000179467"/>
    </source>
</evidence>
<accession>A0A1S1HDG7</accession>
<evidence type="ECO:0000313" key="2">
    <source>
        <dbReference type="EMBL" id="OHT20234.1"/>
    </source>
</evidence>
<dbReference type="EMBL" id="MIPT01000001">
    <property type="protein sequence ID" value="OHT20234.1"/>
    <property type="molecule type" value="Genomic_DNA"/>
</dbReference>
<feature type="compositionally biased region" description="Polar residues" evidence="1">
    <location>
        <begin position="1078"/>
        <end position="1097"/>
    </location>
</feature>
<dbReference type="OrthoDB" id="9004810at2"/>